<evidence type="ECO:0000313" key="9">
    <source>
        <dbReference type="Proteomes" id="UP001152320"/>
    </source>
</evidence>
<feature type="transmembrane region" description="Helical" evidence="6">
    <location>
        <begin position="76"/>
        <end position="95"/>
    </location>
</feature>
<evidence type="ECO:0000256" key="5">
    <source>
        <dbReference type="ARBA" id="ARBA00023136"/>
    </source>
</evidence>
<dbReference type="InterPro" id="IPR026749">
    <property type="entry name" value="Tmem135"/>
</dbReference>
<evidence type="ECO:0000256" key="6">
    <source>
        <dbReference type="SAM" id="Phobius"/>
    </source>
</evidence>
<dbReference type="Proteomes" id="UP001152320">
    <property type="component" value="Chromosome 16"/>
</dbReference>
<evidence type="ECO:0000256" key="3">
    <source>
        <dbReference type="ARBA" id="ARBA00022692"/>
    </source>
</evidence>
<comment type="similarity">
    <text evidence="2">Belongs to the TMEM135 family.</text>
</comment>
<name>A0A9Q1BGI3_HOLLE</name>
<comment type="subcellular location">
    <subcellularLocation>
        <location evidence="1">Endomembrane system</location>
        <topology evidence="1">Multi-pass membrane protein</topology>
    </subcellularLocation>
</comment>
<dbReference type="PANTHER" id="PTHR12459">
    <property type="entry name" value="TRANSMEMBRANE PROTEIN 135-RELATED"/>
    <property type="match status" value="1"/>
</dbReference>
<sequence length="471" mass="54250">MVVQSKLWSTASCYELGHTWTPTCKKASLDLAKASYSYSLRLYAIFYIVSSLVKVKGRIKKIKWRKYVRDVVQSTLFLGSNAILFLSSFCLFRRMFGGFNLSFAFLCGIPSCFFAISIERKERRGVLALYVANLAAEILFNMAVCRGYIKPIKYGEVLIFSITTALALYMLRVGDILQRDAQSTLKSLFGPCELPSHLQEPTLTGEVATQDSNSIFSRIYQFLPREAQQFLTVITKRVEELPRHRLCKHQFSCLHYFSEGFLSRFCLGYAIQTAFNLFRSIPKAIQKPSSIAWSLIDKNNFYLGFFMGGLAGFFRIIMCLLRWIRNKDSPFHALLAGFLSGLSSFAYRSNAITLYFASRIAENLFFFGQRKGFIPPVPVGDRILYTLSTSTILHASVFEPHTIRPAYWKFLLRLTGNYFALMNRKIIDVLGTQASKLYPDFWPKYDLRYVSPQLQTEELYNWWFTNIFQKL</sequence>
<dbReference type="GO" id="GO:0012505">
    <property type="term" value="C:endomembrane system"/>
    <property type="evidence" value="ECO:0007669"/>
    <property type="project" value="UniProtKB-SubCell"/>
</dbReference>
<dbReference type="Pfam" id="PF15982">
    <property type="entry name" value="TMEM135_C_rich"/>
    <property type="match status" value="1"/>
</dbReference>
<proteinExistence type="inferred from homology"/>
<keyword evidence="5 6" id="KW-0472">Membrane</keyword>
<evidence type="ECO:0000256" key="4">
    <source>
        <dbReference type="ARBA" id="ARBA00022989"/>
    </source>
</evidence>
<dbReference type="EMBL" id="JAIZAY010000016">
    <property type="protein sequence ID" value="KAJ8026841.1"/>
    <property type="molecule type" value="Genomic_DNA"/>
</dbReference>
<organism evidence="8 9">
    <name type="scientific">Holothuria leucospilota</name>
    <name type="common">Black long sea cucumber</name>
    <name type="synonym">Mertensiothuria leucospilota</name>
    <dbReference type="NCBI Taxonomy" id="206669"/>
    <lineage>
        <taxon>Eukaryota</taxon>
        <taxon>Metazoa</taxon>
        <taxon>Echinodermata</taxon>
        <taxon>Eleutherozoa</taxon>
        <taxon>Echinozoa</taxon>
        <taxon>Holothuroidea</taxon>
        <taxon>Aspidochirotacea</taxon>
        <taxon>Aspidochirotida</taxon>
        <taxon>Holothuriidae</taxon>
        <taxon>Holothuria</taxon>
    </lineage>
</organism>
<feature type="transmembrane region" description="Helical" evidence="6">
    <location>
        <begin position="125"/>
        <end position="149"/>
    </location>
</feature>
<dbReference type="OrthoDB" id="291792at2759"/>
<reference evidence="8" key="1">
    <citation type="submission" date="2021-10" db="EMBL/GenBank/DDBJ databases">
        <title>Tropical sea cucumber genome reveals ecological adaptation and Cuvierian tubules defense mechanism.</title>
        <authorList>
            <person name="Chen T."/>
        </authorList>
    </citation>
    <scope>NUCLEOTIDE SEQUENCE</scope>
    <source>
        <strain evidence="8">Nanhai2018</strain>
        <tissue evidence="8">Muscle</tissue>
    </source>
</reference>
<gene>
    <name evidence="8" type="ORF">HOLleu_31791</name>
</gene>
<keyword evidence="3 6" id="KW-0812">Transmembrane</keyword>
<keyword evidence="9" id="KW-1185">Reference proteome</keyword>
<protein>
    <recommendedName>
        <fullName evidence="7">Transmembrane protein 135 N-terminal domain-containing protein</fullName>
    </recommendedName>
</protein>
<feature type="transmembrane region" description="Helical" evidence="6">
    <location>
        <begin position="38"/>
        <end position="55"/>
    </location>
</feature>
<feature type="transmembrane region" description="Helical" evidence="6">
    <location>
        <begin position="330"/>
        <end position="347"/>
    </location>
</feature>
<evidence type="ECO:0000313" key="8">
    <source>
        <dbReference type="EMBL" id="KAJ8026841.1"/>
    </source>
</evidence>
<feature type="transmembrane region" description="Helical" evidence="6">
    <location>
        <begin position="101"/>
        <end position="118"/>
    </location>
</feature>
<dbReference type="PANTHER" id="PTHR12459:SF15">
    <property type="entry name" value="TRANSMEMBRANE PROTEIN 135"/>
    <property type="match status" value="1"/>
</dbReference>
<evidence type="ECO:0000256" key="1">
    <source>
        <dbReference type="ARBA" id="ARBA00004127"/>
    </source>
</evidence>
<accession>A0A9Q1BGI3</accession>
<comment type="caution">
    <text evidence="8">The sequence shown here is derived from an EMBL/GenBank/DDBJ whole genome shotgun (WGS) entry which is preliminary data.</text>
</comment>
<feature type="transmembrane region" description="Helical" evidence="6">
    <location>
        <begin position="301"/>
        <end position="324"/>
    </location>
</feature>
<dbReference type="InterPro" id="IPR031926">
    <property type="entry name" value="TMEM135_N"/>
</dbReference>
<keyword evidence="4 6" id="KW-1133">Transmembrane helix</keyword>
<feature type="transmembrane region" description="Helical" evidence="6">
    <location>
        <begin position="155"/>
        <end position="171"/>
    </location>
</feature>
<dbReference type="AlphaFoldDB" id="A0A9Q1BGI3"/>
<feature type="domain" description="Transmembrane protein 135 N-terminal" evidence="7">
    <location>
        <begin position="12"/>
        <end position="144"/>
    </location>
</feature>
<evidence type="ECO:0000259" key="7">
    <source>
        <dbReference type="Pfam" id="PF15982"/>
    </source>
</evidence>
<evidence type="ECO:0000256" key="2">
    <source>
        <dbReference type="ARBA" id="ARBA00008924"/>
    </source>
</evidence>